<name>A0A2B4SHQ5_STYPI</name>
<sequence>MDQVVEFAQNLSQSSSSDIMEKDLKLGIVVSEGINPDQYKLEGLDQTLKAGVEAEFLLSPMVGGYSTQTDLKEQVEVTVEPTEDVTEVVVCDGQSGKLLLKFTPKVPVSYNIEAKISGDKLPTSPFTVVAIPREIVVIGELDSKLLNGEELQRLFRIAINTMEEMAITDISRHCIFLFDKAGTLVRKTGGHGEIAGKFYHPHGMAFVSDNDILVADSSNHRIQKIDVYTGKCVQTFGKYGRAKGEFAQKSDVYFDQERRTACNRGI</sequence>
<keyword evidence="1" id="KW-0479">Metal-binding</keyword>
<dbReference type="GO" id="GO:0061630">
    <property type="term" value="F:ubiquitin protein ligase activity"/>
    <property type="evidence" value="ECO:0007669"/>
    <property type="project" value="TreeGrafter"/>
</dbReference>
<comment type="caution">
    <text evidence="7">The sequence shown here is derived from an EMBL/GenBank/DDBJ whole genome shotgun (WGS) entry which is preliminary data.</text>
</comment>
<dbReference type="InterPro" id="IPR001258">
    <property type="entry name" value="NHL_repeat"/>
</dbReference>
<dbReference type="Proteomes" id="UP000225706">
    <property type="component" value="Unassembled WGS sequence"/>
</dbReference>
<evidence type="ECO:0000256" key="5">
    <source>
        <dbReference type="PROSITE-ProRule" id="PRU00087"/>
    </source>
</evidence>
<keyword evidence="3" id="KW-0863">Zinc-finger</keyword>
<evidence type="ECO:0000256" key="3">
    <source>
        <dbReference type="ARBA" id="ARBA00022771"/>
    </source>
</evidence>
<dbReference type="PROSITE" id="PS50194">
    <property type="entry name" value="FILAMIN_REPEAT"/>
    <property type="match status" value="1"/>
</dbReference>
<evidence type="ECO:0000256" key="4">
    <source>
        <dbReference type="ARBA" id="ARBA00022833"/>
    </source>
</evidence>
<dbReference type="GO" id="GO:0043161">
    <property type="term" value="P:proteasome-mediated ubiquitin-dependent protein catabolic process"/>
    <property type="evidence" value="ECO:0007669"/>
    <property type="project" value="TreeGrafter"/>
</dbReference>
<keyword evidence="2" id="KW-0677">Repeat</keyword>
<dbReference type="InterPro" id="IPR013783">
    <property type="entry name" value="Ig-like_fold"/>
</dbReference>
<reference evidence="8" key="1">
    <citation type="journal article" date="2017" name="bioRxiv">
        <title>Comparative analysis of the genomes of Stylophora pistillata and Acropora digitifera provides evidence for extensive differences between species of corals.</title>
        <authorList>
            <person name="Voolstra C.R."/>
            <person name="Li Y."/>
            <person name="Liew Y.J."/>
            <person name="Baumgarten S."/>
            <person name="Zoccola D."/>
            <person name="Flot J.-F."/>
            <person name="Tambutte S."/>
            <person name="Allemand D."/>
            <person name="Aranda M."/>
        </authorList>
    </citation>
    <scope>NUCLEOTIDE SEQUENCE [LARGE SCALE GENOMIC DNA]</scope>
</reference>
<dbReference type="OrthoDB" id="5951542at2759"/>
<keyword evidence="8" id="KW-1185">Reference proteome</keyword>
<dbReference type="InterPro" id="IPR050952">
    <property type="entry name" value="TRIM-NHL_E3_ligases"/>
</dbReference>
<dbReference type="SMART" id="SM00557">
    <property type="entry name" value="IG_FLMN"/>
    <property type="match status" value="1"/>
</dbReference>
<organism evidence="7 8">
    <name type="scientific">Stylophora pistillata</name>
    <name type="common">Smooth cauliflower coral</name>
    <dbReference type="NCBI Taxonomy" id="50429"/>
    <lineage>
        <taxon>Eukaryota</taxon>
        <taxon>Metazoa</taxon>
        <taxon>Cnidaria</taxon>
        <taxon>Anthozoa</taxon>
        <taxon>Hexacorallia</taxon>
        <taxon>Scleractinia</taxon>
        <taxon>Astrocoeniina</taxon>
        <taxon>Pocilloporidae</taxon>
        <taxon>Stylophora</taxon>
    </lineage>
</organism>
<accession>A0A2B4SHQ5</accession>
<keyword evidence="4" id="KW-0862">Zinc</keyword>
<evidence type="ECO:0000256" key="2">
    <source>
        <dbReference type="ARBA" id="ARBA00022737"/>
    </source>
</evidence>
<dbReference type="PANTHER" id="PTHR24104:SF47">
    <property type="entry name" value="E3 UBIQUITIN-PROTEIN LIGASE NHLRC1"/>
    <property type="match status" value="1"/>
</dbReference>
<dbReference type="Pfam" id="PF00630">
    <property type="entry name" value="Filamin"/>
    <property type="match status" value="1"/>
</dbReference>
<evidence type="ECO:0000313" key="8">
    <source>
        <dbReference type="Proteomes" id="UP000225706"/>
    </source>
</evidence>
<dbReference type="Gene3D" id="2.60.40.10">
    <property type="entry name" value="Immunoglobulins"/>
    <property type="match status" value="1"/>
</dbReference>
<feature type="repeat" description="NHL" evidence="6">
    <location>
        <begin position="185"/>
        <end position="228"/>
    </location>
</feature>
<dbReference type="SUPFAM" id="SSF81296">
    <property type="entry name" value="E set domains"/>
    <property type="match status" value="1"/>
</dbReference>
<protein>
    <submittedName>
        <fullName evidence="7">Protein lin-41</fullName>
    </submittedName>
</protein>
<dbReference type="PANTHER" id="PTHR24104">
    <property type="entry name" value="E3 UBIQUITIN-PROTEIN LIGASE NHLRC1-RELATED"/>
    <property type="match status" value="1"/>
</dbReference>
<dbReference type="GO" id="GO:0000209">
    <property type="term" value="P:protein polyubiquitination"/>
    <property type="evidence" value="ECO:0007669"/>
    <property type="project" value="TreeGrafter"/>
</dbReference>
<dbReference type="InterPro" id="IPR011042">
    <property type="entry name" value="6-blade_b-propeller_TolB-like"/>
</dbReference>
<dbReference type="AlphaFoldDB" id="A0A2B4SHQ5"/>
<dbReference type="PROSITE" id="PS51125">
    <property type="entry name" value="NHL"/>
    <property type="match status" value="1"/>
</dbReference>
<dbReference type="Gene3D" id="2.120.10.30">
    <property type="entry name" value="TolB, C-terminal domain"/>
    <property type="match status" value="1"/>
</dbReference>
<dbReference type="InterPro" id="IPR017868">
    <property type="entry name" value="Filamin/ABP280_repeat-like"/>
</dbReference>
<gene>
    <name evidence="7" type="primary">lin-41</name>
    <name evidence="7" type="ORF">AWC38_SpisGene6883</name>
</gene>
<dbReference type="GO" id="GO:0008270">
    <property type="term" value="F:zinc ion binding"/>
    <property type="evidence" value="ECO:0007669"/>
    <property type="project" value="UniProtKB-KW"/>
</dbReference>
<dbReference type="Pfam" id="PF01436">
    <property type="entry name" value="NHL"/>
    <property type="match status" value="1"/>
</dbReference>
<dbReference type="STRING" id="50429.A0A2B4SHQ5"/>
<evidence type="ECO:0000313" key="7">
    <source>
        <dbReference type="EMBL" id="PFX28390.1"/>
    </source>
</evidence>
<dbReference type="InterPro" id="IPR001298">
    <property type="entry name" value="Filamin/ABP280_rpt"/>
</dbReference>
<dbReference type="SUPFAM" id="SSF75011">
    <property type="entry name" value="3-carboxy-cis,cis-mucoante lactonizing enzyme"/>
    <property type="match status" value="1"/>
</dbReference>
<feature type="repeat" description="Filamin" evidence="5">
    <location>
        <begin position="42"/>
        <end position="130"/>
    </location>
</feature>
<proteinExistence type="predicted"/>
<evidence type="ECO:0000256" key="6">
    <source>
        <dbReference type="PROSITE-ProRule" id="PRU00504"/>
    </source>
</evidence>
<dbReference type="InterPro" id="IPR014756">
    <property type="entry name" value="Ig_E-set"/>
</dbReference>
<dbReference type="EMBL" id="LSMT01000084">
    <property type="protein sequence ID" value="PFX28390.1"/>
    <property type="molecule type" value="Genomic_DNA"/>
</dbReference>
<evidence type="ECO:0000256" key="1">
    <source>
        <dbReference type="ARBA" id="ARBA00022723"/>
    </source>
</evidence>